<dbReference type="EMBL" id="JSVA01000006">
    <property type="protein sequence ID" value="KOF03658.1"/>
    <property type="molecule type" value="Genomic_DNA"/>
</dbReference>
<evidence type="ECO:0000256" key="2">
    <source>
        <dbReference type="SAM" id="SignalP"/>
    </source>
</evidence>
<feature type="signal peptide" evidence="2">
    <location>
        <begin position="1"/>
        <end position="26"/>
    </location>
</feature>
<dbReference type="Proteomes" id="UP000036908">
    <property type="component" value="Unassembled WGS sequence"/>
</dbReference>
<feature type="compositionally biased region" description="Polar residues" evidence="1">
    <location>
        <begin position="350"/>
        <end position="361"/>
    </location>
</feature>
<name>A0A0L8AMH3_9BACT</name>
<evidence type="ECO:0008006" key="5">
    <source>
        <dbReference type="Google" id="ProtNLM"/>
    </source>
</evidence>
<keyword evidence="4" id="KW-1185">Reference proteome</keyword>
<feature type="chain" id="PRO_5005580282" description="Outer membrane protein beta-barrel domain-containing protein" evidence="2">
    <location>
        <begin position="27"/>
        <end position="374"/>
    </location>
</feature>
<accession>A0A0L8AMH3</accession>
<proteinExistence type="predicted"/>
<protein>
    <recommendedName>
        <fullName evidence="5">Outer membrane protein beta-barrel domain-containing protein</fullName>
    </recommendedName>
</protein>
<sequence length="374" mass="42918">MQILKNGRLLILLILLSSLASNEVNAQFWKKKNKSDVQAFAPGEATEPKEAKMVSPVRVMLNKFNLQLEKGYGFFLYQNELTDVSVVRNPRGDQLYIMPIGQESTSGPYNAYSNWFNDLTPTNIYRVDDDSQIVRTDTASVIYKNSGRINPLTLRVSFSLNKVDKLRLKTTGERVMSEKEMLRIGLGISTGALKFTNKVHYQEVDDRLRYFNVPQTKISTTKLFGSLTYNAYTFMDFSFMIDASGGVWKTKSSHLNQDLVTYDPFFNVGFIIEKKVSKYFKLYMRPSFEMRKYSLSDEFITTAHSLSLFTIDIGALIKYPTYPRNRHGANRVQMEHIFNGKIYRGRSIFQPQNPRTGQFGQTKKKKVKYGGGND</sequence>
<evidence type="ECO:0000313" key="3">
    <source>
        <dbReference type="EMBL" id="KOF03658.1"/>
    </source>
</evidence>
<dbReference type="AlphaFoldDB" id="A0A0L8AMH3"/>
<evidence type="ECO:0000313" key="4">
    <source>
        <dbReference type="Proteomes" id="UP000036908"/>
    </source>
</evidence>
<gene>
    <name evidence="3" type="ORF">OB69_05010</name>
</gene>
<evidence type="ECO:0000256" key="1">
    <source>
        <dbReference type="SAM" id="MobiDB-lite"/>
    </source>
</evidence>
<reference evidence="4" key="1">
    <citation type="submission" date="2014-11" db="EMBL/GenBank/DDBJ databases">
        <title>Genome sequencing of Roseivirga sp. D-25.</title>
        <authorList>
            <person name="Selvaratnam C."/>
            <person name="Thevarajoo S."/>
            <person name="Goh K.M."/>
            <person name="Eee R."/>
            <person name="Chan K.-G."/>
            <person name="Chong C.S."/>
        </authorList>
    </citation>
    <scope>NUCLEOTIDE SEQUENCE [LARGE SCALE GENOMIC DNA]</scope>
    <source>
        <strain evidence="4">D-25</strain>
    </source>
</reference>
<dbReference type="PATRIC" id="fig|1566026.4.peg.2826"/>
<organism evidence="3 4">
    <name type="scientific">Roseivirga seohaensis subsp. aquiponti</name>
    <dbReference type="NCBI Taxonomy" id="1566026"/>
    <lineage>
        <taxon>Bacteria</taxon>
        <taxon>Pseudomonadati</taxon>
        <taxon>Bacteroidota</taxon>
        <taxon>Cytophagia</taxon>
        <taxon>Cytophagales</taxon>
        <taxon>Roseivirgaceae</taxon>
        <taxon>Roseivirga</taxon>
    </lineage>
</organism>
<keyword evidence="2" id="KW-0732">Signal</keyword>
<feature type="region of interest" description="Disordered" evidence="1">
    <location>
        <begin position="350"/>
        <end position="374"/>
    </location>
</feature>
<comment type="caution">
    <text evidence="3">The sequence shown here is derived from an EMBL/GenBank/DDBJ whole genome shotgun (WGS) entry which is preliminary data.</text>
</comment>